<evidence type="ECO:0000313" key="7">
    <source>
        <dbReference type="EMBL" id="RKF60640.1"/>
    </source>
</evidence>
<feature type="region of interest" description="Disordered" evidence="5">
    <location>
        <begin position="170"/>
        <end position="194"/>
    </location>
</feature>
<dbReference type="GO" id="GO:0005681">
    <property type="term" value="C:spliceosomal complex"/>
    <property type="evidence" value="ECO:0007669"/>
    <property type="project" value="UniProtKB-UniRule"/>
</dbReference>
<feature type="compositionally biased region" description="Polar residues" evidence="5">
    <location>
        <begin position="176"/>
        <end position="185"/>
    </location>
</feature>
<keyword evidence="3 4" id="KW-0539">Nucleus</keyword>
<accession>A0A420HT85</accession>
<dbReference type="Pfam" id="PF12656">
    <property type="entry name" value="G-patch_2"/>
    <property type="match status" value="1"/>
</dbReference>
<organism evidence="7 8">
    <name type="scientific">Erysiphe neolycopersici</name>
    <dbReference type="NCBI Taxonomy" id="212602"/>
    <lineage>
        <taxon>Eukaryota</taxon>
        <taxon>Fungi</taxon>
        <taxon>Dikarya</taxon>
        <taxon>Ascomycota</taxon>
        <taxon>Pezizomycotina</taxon>
        <taxon>Leotiomycetes</taxon>
        <taxon>Erysiphales</taxon>
        <taxon>Erysiphaceae</taxon>
        <taxon>Erysiphe</taxon>
    </lineage>
</organism>
<keyword evidence="4" id="KW-0747">Spliceosome</keyword>
<dbReference type="EMBL" id="MCFK01004912">
    <property type="protein sequence ID" value="RKF60640.1"/>
    <property type="molecule type" value="Genomic_DNA"/>
</dbReference>
<comment type="caution">
    <text evidence="7">The sequence shown here is derived from an EMBL/GenBank/DDBJ whole genome shotgun (WGS) entry which is preliminary data.</text>
</comment>
<protein>
    <recommendedName>
        <fullName evidence="4">Pre-mRNA-splicing factor</fullName>
    </recommendedName>
</protein>
<gene>
    <name evidence="7" type="ORF">OnM2_049013</name>
</gene>
<dbReference type="STRING" id="212602.A0A420HT85"/>
<comment type="similarity">
    <text evidence="2 4">Belongs to the SPP2 family.</text>
</comment>
<keyword evidence="4" id="KW-0508">mRNA splicing</keyword>
<feature type="compositionally biased region" description="Polar residues" evidence="5">
    <location>
        <begin position="23"/>
        <end position="32"/>
    </location>
</feature>
<sequence>MSVPQNSPGLKSTNSKIGVKGFSLSSRSTLQKPSYLKKSSLEKRPRNSLLDQEDNDLEADLDQRSSVEDITGFGEDGAFKDEDQKRGLLVIKRLKNKDWKSELRMRRKGDNLFYHEGRAENTRTSIGGRLIEETGKREGVDLVNSDDSHIEWGLSFHNKSGTNDVIQRKEDEKTESYANSMLQGKTDSRQKPQDLDEEAFQALVGNNKEDKISNLIISAQNTPSRLDVISEYDAYKRAIASAPEPSTLEDYERVPVEEFGSALLRGMGWNGEKVGGMRKVKPRQNLLGLGAKELKEAEELGAWVNKSDTKRLKSAIGGEKNDKSYSRLKPADYRREEERRRRRRDERGGGSYRK</sequence>
<feature type="compositionally biased region" description="Basic and acidic residues" evidence="5">
    <location>
        <begin position="319"/>
        <end position="339"/>
    </location>
</feature>
<dbReference type="PANTHER" id="PTHR15818">
    <property type="entry name" value="G PATCH AND KOW-CONTAINING"/>
    <property type="match status" value="1"/>
</dbReference>
<evidence type="ECO:0000259" key="6">
    <source>
        <dbReference type="Pfam" id="PF12656"/>
    </source>
</evidence>
<comment type="subcellular location">
    <subcellularLocation>
        <location evidence="1 4">Nucleus</location>
    </subcellularLocation>
</comment>
<proteinExistence type="inferred from homology"/>
<dbReference type="PANTHER" id="PTHR15818:SF2">
    <property type="entry name" value="G-PATCH DOMAIN AND KOW MOTIFS-CONTAINING PROTEIN"/>
    <property type="match status" value="1"/>
</dbReference>
<evidence type="ECO:0000256" key="5">
    <source>
        <dbReference type="SAM" id="MobiDB-lite"/>
    </source>
</evidence>
<feature type="region of interest" description="Disordered" evidence="5">
    <location>
        <begin position="1"/>
        <end position="65"/>
    </location>
</feature>
<feature type="compositionally biased region" description="Acidic residues" evidence="5">
    <location>
        <begin position="51"/>
        <end position="60"/>
    </location>
</feature>
<dbReference type="Proteomes" id="UP000286134">
    <property type="component" value="Unassembled WGS sequence"/>
</dbReference>
<evidence type="ECO:0000313" key="8">
    <source>
        <dbReference type="Proteomes" id="UP000286134"/>
    </source>
</evidence>
<evidence type="ECO:0000256" key="3">
    <source>
        <dbReference type="ARBA" id="ARBA00023242"/>
    </source>
</evidence>
<reference evidence="7 8" key="1">
    <citation type="journal article" date="2018" name="BMC Genomics">
        <title>Comparative genome analyses reveal sequence features reflecting distinct modes of host-adaptation between dicot and monocot powdery mildew.</title>
        <authorList>
            <person name="Wu Y."/>
            <person name="Ma X."/>
            <person name="Pan Z."/>
            <person name="Kale S.D."/>
            <person name="Song Y."/>
            <person name="King H."/>
            <person name="Zhang Q."/>
            <person name="Presley C."/>
            <person name="Deng X."/>
            <person name="Wei C.I."/>
            <person name="Xiao S."/>
        </authorList>
    </citation>
    <scope>NUCLEOTIDE SEQUENCE [LARGE SCALE GENOMIC DNA]</scope>
    <source>
        <strain evidence="7">UMSG2</strain>
    </source>
</reference>
<dbReference type="GO" id="GO:0000398">
    <property type="term" value="P:mRNA splicing, via spliceosome"/>
    <property type="evidence" value="ECO:0007669"/>
    <property type="project" value="UniProtKB-UniRule"/>
</dbReference>
<evidence type="ECO:0000256" key="4">
    <source>
        <dbReference type="RuleBase" id="RU369096"/>
    </source>
</evidence>
<feature type="compositionally biased region" description="Polar residues" evidence="5">
    <location>
        <begin position="1"/>
        <end position="16"/>
    </location>
</feature>
<feature type="region of interest" description="Disordered" evidence="5">
    <location>
        <begin position="311"/>
        <end position="354"/>
    </location>
</feature>
<evidence type="ECO:0000256" key="1">
    <source>
        <dbReference type="ARBA" id="ARBA00004123"/>
    </source>
</evidence>
<keyword evidence="8" id="KW-1185">Reference proteome</keyword>
<feature type="domain" description="Spp2/MOS2 G-patch" evidence="6">
    <location>
        <begin position="243"/>
        <end position="294"/>
    </location>
</feature>
<comment type="function">
    <text evidence="4">Involved in spliceosome maturation and the first step of pre-mRNA splicing.</text>
</comment>
<keyword evidence="4" id="KW-0507">mRNA processing</keyword>
<evidence type="ECO:0000256" key="2">
    <source>
        <dbReference type="ARBA" id="ARBA00008576"/>
    </source>
</evidence>
<dbReference type="InterPro" id="IPR045166">
    <property type="entry name" value="Spp2-like"/>
</dbReference>
<dbReference type="AlphaFoldDB" id="A0A420HT85"/>
<name>A0A420HT85_9PEZI</name>
<dbReference type="OrthoDB" id="5577072at2759"/>
<dbReference type="InterPro" id="IPR026822">
    <property type="entry name" value="Spp2/MOS2_G-patch"/>
</dbReference>